<comment type="caution">
    <text evidence="7">The sequence shown here is derived from an EMBL/GenBank/DDBJ whole genome shotgun (WGS) entry which is preliminary data.</text>
</comment>
<keyword evidence="3 6" id="KW-0812">Transmembrane</keyword>
<evidence type="ECO:0000256" key="1">
    <source>
        <dbReference type="ARBA" id="ARBA00022475"/>
    </source>
</evidence>
<proteinExistence type="inferred from homology"/>
<accession>A0A246HR72</accession>
<keyword evidence="5 6" id="KW-0472">Membrane</keyword>
<organism evidence="7 8">
    <name type="scientific">Stenotrophomonas maltophilia</name>
    <name type="common">Pseudomonas maltophilia</name>
    <name type="synonym">Xanthomonas maltophilia</name>
    <dbReference type="NCBI Taxonomy" id="40324"/>
    <lineage>
        <taxon>Bacteria</taxon>
        <taxon>Pseudomonadati</taxon>
        <taxon>Pseudomonadota</taxon>
        <taxon>Gammaproteobacteria</taxon>
        <taxon>Lysobacterales</taxon>
        <taxon>Lysobacteraceae</taxon>
        <taxon>Stenotrophomonas</taxon>
        <taxon>Stenotrophomonas maltophilia group</taxon>
    </lineage>
</organism>
<dbReference type="GO" id="GO:0015221">
    <property type="term" value="F:lipopolysaccharide transmembrane transporter activity"/>
    <property type="evidence" value="ECO:0007669"/>
    <property type="project" value="InterPro"/>
</dbReference>
<dbReference type="Gene3D" id="2.60.450.10">
    <property type="entry name" value="Lipopolysaccharide (LPS) transport protein A like domain"/>
    <property type="match status" value="1"/>
</dbReference>
<dbReference type="NCBIfam" id="TIGR04409">
    <property type="entry name" value="LptC_YrbK"/>
    <property type="match status" value="1"/>
</dbReference>
<dbReference type="HAMAP" id="MF_01915">
    <property type="entry name" value="LPS_assembly_LptC"/>
    <property type="match status" value="1"/>
</dbReference>
<comment type="function">
    <text evidence="6">Involved in the assembly of lipopolysaccharide (LPS). Required for the translocation of LPS from the inner membrane to the outer membrane. Facilitates the transfer of LPS from the inner membrane to the periplasmic protein LptA. Could be a docking site for LptA.</text>
</comment>
<dbReference type="OrthoDB" id="5973594at2"/>
<evidence type="ECO:0000256" key="3">
    <source>
        <dbReference type="ARBA" id="ARBA00022692"/>
    </source>
</evidence>
<dbReference type="PANTHER" id="PTHR37481:SF1">
    <property type="entry name" value="LIPOPOLYSACCHARIDE EXPORT SYSTEM PROTEIN LPTC"/>
    <property type="match status" value="1"/>
</dbReference>
<dbReference type="PANTHER" id="PTHR37481">
    <property type="entry name" value="LIPOPOLYSACCHARIDE EXPORT SYSTEM PROTEIN LPTC"/>
    <property type="match status" value="1"/>
</dbReference>
<comment type="subunit">
    <text evidence="6">Component of the lipopolysaccharide transport and assembly complex. Interacts with LptA and the LptBFG transporter complex.</text>
</comment>
<comment type="subcellular location">
    <subcellularLocation>
        <location evidence="6">Cell inner membrane</location>
        <topology evidence="6">Single-pass membrane protein</topology>
    </subcellularLocation>
</comment>
<dbReference type="AlphaFoldDB" id="A0A246HR72"/>
<dbReference type="InterPro" id="IPR052363">
    <property type="entry name" value="LPS_export_LptC"/>
</dbReference>
<dbReference type="Pfam" id="PF06835">
    <property type="entry name" value="LptC"/>
    <property type="match status" value="1"/>
</dbReference>
<reference evidence="7 8" key="1">
    <citation type="submission" date="2017-06" db="EMBL/GenBank/DDBJ databases">
        <authorList>
            <person name="Kim H.J."/>
            <person name="Triplett B.A."/>
        </authorList>
    </citation>
    <scope>NUCLEOTIDE SEQUENCE [LARGE SCALE GENOMIC DNA]</scope>
    <source>
        <strain evidence="7 8">13146</strain>
    </source>
</reference>
<dbReference type="InterPro" id="IPR026265">
    <property type="entry name" value="LptC"/>
</dbReference>
<gene>
    <name evidence="6 7" type="primary">lptC</name>
    <name evidence="7" type="ORF">CEE60_04845</name>
</gene>
<evidence type="ECO:0000256" key="6">
    <source>
        <dbReference type="HAMAP-Rule" id="MF_01915"/>
    </source>
</evidence>
<dbReference type="GO" id="GO:0030288">
    <property type="term" value="C:outer membrane-bounded periplasmic space"/>
    <property type="evidence" value="ECO:0007669"/>
    <property type="project" value="TreeGrafter"/>
</dbReference>
<keyword evidence="2 6" id="KW-0997">Cell inner membrane</keyword>
<name>A0A246HR72_STEMA</name>
<evidence type="ECO:0000256" key="2">
    <source>
        <dbReference type="ARBA" id="ARBA00022519"/>
    </source>
</evidence>
<dbReference type="GO" id="GO:0017089">
    <property type="term" value="F:glycolipid transfer activity"/>
    <property type="evidence" value="ECO:0007669"/>
    <property type="project" value="TreeGrafter"/>
</dbReference>
<dbReference type="GO" id="GO:0043165">
    <property type="term" value="P:Gram-negative-bacterium-type cell outer membrane assembly"/>
    <property type="evidence" value="ECO:0007669"/>
    <property type="project" value="UniProtKB-UniRule"/>
</dbReference>
<protein>
    <recommendedName>
        <fullName evidence="6">Lipopolysaccharide export system protein LptC</fullName>
    </recommendedName>
</protein>
<keyword evidence="4 6" id="KW-1133">Transmembrane helix</keyword>
<feature type="transmembrane region" description="Helical" evidence="6">
    <location>
        <begin position="6"/>
        <end position="23"/>
    </location>
</feature>
<keyword evidence="1 6" id="KW-1003">Cell membrane</keyword>
<evidence type="ECO:0000256" key="5">
    <source>
        <dbReference type="ARBA" id="ARBA00023136"/>
    </source>
</evidence>
<evidence type="ECO:0000313" key="7">
    <source>
        <dbReference type="EMBL" id="OWQ55620.1"/>
    </source>
</evidence>
<evidence type="ECO:0000313" key="8">
    <source>
        <dbReference type="Proteomes" id="UP000198157"/>
    </source>
</evidence>
<dbReference type="InterPro" id="IPR010664">
    <property type="entry name" value="LipoPS_assembly_LptC-rel"/>
</dbReference>
<evidence type="ECO:0000256" key="4">
    <source>
        <dbReference type="ARBA" id="ARBA00022989"/>
    </source>
</evidence>
<dbReference type="EMBL" id="NIVS01000011">
    <property type="protein sequence ID" value="OWQ55620.1"/>
    <property type="molecule type" value="Genomic_DNA"/>
</dbReference>
<dbReference type="GO" id="GO:0005886">
    <property type="term" value="C:plasma membrane"/>
    <property type="evidence" value="ECO:0007669"/>
    <property type="project" value="UniProtKB-SubCell"/>
</dbReference>
<sequence length="188" mass="20671">MNVRTAIGGLLLVAALLTGWLALHHRDKAPVAEGDDATKDYVLHDFQIVALDEQGKESTTLRAPLLERARSDETMTLTTPVFLLPDQDGNHWEMRGDSGWVSAKGDQLKLIGNVSGDSPKVAGVVPTTFRTDHLDVFPKENRASTDARVTMTRPGLSQTGVGFEADMKTRQYKLLSQVKTRYEPNAAR</sequence>
<comment type="similarity">
    <text evidence="6">Belongs to the LptC family.</text>
</comment>
<dbReference type="Proteomes" id="UP000198157">
    <property type="component" value="Unassembled WGS sequence"/>
</dbReference>